<dbReference type="Gene3D" id="2.40.50.100">
    <property type="match status" value="1"/>
</dbReference>
<gene>
    <name evidence="1" type="ORF">AOX59_07925</name>
</gene>
<reference evidence="1 2" key="1">
    <citation type="submission" date="2016-01" db="EMBL/GenBank/DDBJ databases">
        <title>Complete genome sequence of strain Lentibacillus amyloliquefaciens LAM0015T isolated from saline sediment.</title>
        <authorList>
            <person name="Wang J.-L."/>
            <person name="He M.-X."/>
        </authorList>
    </citation>
    <scope>NUCLEOTIDE SEQUENCE [LARGE SCALE GENOMIC DNA]</scope>
    <source>
        <strain evidence="1 2">LAM0015</strain>
    </source>
</reference>
<sequence>MKYEVFPRRWGYEHIVTAPLKGSVESIKIESGEKVREQQLLVMIRAERGNVKQVLTGTSGKVETLTVKVGDKVVHGDVLFFIKEDL</sequence>
<accession>A0A0U3WFF2</accession>
<dbReference type="RefSeq" id="WP_068444298.1">
    <property type="nucleotide sequence ID" value="NZ_CP013862.1"/>
</dbReference>
<evidence type="ECO:0000313" key="1">
    <source>
        <dbReference type="EMBL" id="ALX48543.1"/>
    </source>
</evidence>
<dbReference type="KEGG" id="lao:AOX59_07925"/>
<dbReference type="STRING" id="1472767.AOX59_07925"/>
<dbReference type="Proteomes" id="UP000050331">
    <property type="component" value="Chromosome"/>
</dbReference>
<name>A0A0U3WFF2_9BACI</name>
<evidence type="ECO:0000313" key="2">
    <source>
        <dbReference type="Proteomes" id="UP000050331"/>
    </source>
</evidence>
<dbReference type="SUPFAM" id="SSF51230">
    <property type="entry name" value="Single hybrid motif"/>
    <property type="match status" value="1"/>
</dbReference>
<proteinExistence type="predicted"/>
<dbReference type="EMBL" id="CP013862">
    <property type="protein sequence ID" value="ALX48543.1"/>
    <property type="molecule type" value="Genomic_DNA"/>
</dbReference>
<organism evidence="1 2">
    <name type="scientific">Lentibacillus amyloliquefaciens</name>
    <dbReference type="NCBI Taxonomy" id="1472767"/>
    <lineage>
        <taxon>Bacteria</taxon>
        <taxon>Bacillati</taxon>
        <taxon>Bacillota</taxon>
        <taxon>Bacilli</taxon>
        <taxon>Bacillales</taxon>
        <taxon>Bacillaceae</taxon>
        <taxon>Lentibacillus</taxon>
    </lineage>
</organism>
<protein>
    <submittedName>
        <fullName evidence="1">Uncharacterized protein</fullName>
    </submittedName>
</protein>
<dbReference type="OrthoDB" id="2639611at2"/>
<dbReference type="InterPro" id="IPR011053">
    <property type="entry name" value="Single_hybrid_motif"/>
</dbReference>
<keyword evidence="2" id="KW-1185">Reference proteome</keyword>
<dbReference type="AlphaFoldDB" id="A0A0U3WFF2"/>